<accession>A0A239U024</accession>
<dbReference type="NCBIfam" id="TIGR00792">
    <property type="entry name" value="gph"/>
    <property type="match status" value="1"/>
</dbReference>
<dbReference type="CDD" id="cd17332">
    <property type="entry name" value="MFS_MelB_like"/>
    <property type="match status" value="1"/>
</dbReference>
<dbReference type="PANTHER" id="PTHR11328">
    <property type="entry name" value="MAJOR FACILITATOR SUPERFAMILY DOMAIN-CONTAINING PROTEIN"/>
    <property type="match status" value="1"/>
</dbReference>
<dbReference type="GO" id="GO:0006814">
    <property type="term" value="P:sodium ion transport"/>
    <property type="evidence" value="ECO:0007669"/>
    <property type="project" value="InterPro"/>
</dbReference>
<evidence type="ECO:0000256" key="1">
    <source>
        <dbReference type="ARBA" id="ARBA00022448"/>
    </source>
</evidence>
<feature type="transmembrane region" description="Helical" evidence="3">
    <location>
        <begin position="325"/>
        <end position="354"/>
    </location>
</feature>
<feature type="transmembrane region" description="Helical" evidence="3">
    <location>
        <begin position="21"/>
        <end position="44"/>
    </location>
</feature>
<dbReference type="InterPro" id="IPR039672">
    <property type="entry name" value="MFS_2"/>
</dbReference>
<evidence type="ECO:0000313" key="5">
    <source>
        <dbReference type="Proteomes" id="UP000215383"/>
    </source>
</evidence>
<keyword evidence="5" id="KW-1185">Reference proteome</keyword>
<feature type="transmembrane region" description="Helical" evidence="3">
    <location>
        <begin position="185"/>
        <end position="207"/>
    </location>
</feature>
<evidence type="ECO:0000256" key="3">
    <source>
        <dbReference type="SAM" id="Phobius"/>
    </source>
</evidence>
<feature type="transmembrane region" description="Helical" evidence="3">
    <location>
        <begin position="153"/>
        <end position="179"/>
    </location>
</feature>
<dbReference type="eggNOG" id="COG2211">
    <property type="taxonomic scope" value="Bacteria"/>
</dbReference>
<feature type="transmembrane region" description="Helical" evidence="3">
    <location>
        <begin position="103"/>
        <end position="132"/>
    </location>
</feature>
<proteinExistence type="predicted"/>
<organism evidence="4 5">
    <name type="scientific">Megamonas hypermegale</name>
    <dbReference type="NCBI Taxonomy" id="158847"/>
    <lineage>
        <taxon>Bacteria</taxon>
        <taxon>Bacillati</taxon>
        <taxon>Bacillota</taxon>
        <taxon>Negativicutes</taxon>
        <taxon>Selenomonadales</taxon>
        <taxon>Selenomonadaceae</taxon>
        <taxon>Megamonas</taxon>
    </lineage>
</organism>
<dbReference type="EMBL" id="LT906446">
    <property type="protein sequence ID" value="SNV02748.1"/>
    <property type="molecule type" value="Genomic_DNA"/>
</dbReference>
<feature type="transmembrane region" description="Helical" evidence="3">
    <location>
        <begin position="50"/>
        <end position="67"/>
    </location>
</feature>
<feature type="transmembrane region" description="Helical" evidence="3">
    <location>
        <begin position="375"/>
        <end position="397"/>
    </location>
</feature>
<protein>
    <submittedName>
        <fullName evidence="4">Thiomethylgalactoside permease II</fullName>
    </submittedName>
</protein>
<dbReference type="GO" id="GO:0008643">
    <property type="term" value="P:carbohydrate transport"/>
    <property type="evidence" value="ECO:0007669"/>
    <property type="project" value="InterPro"/>
</dbReference>
<dbReference type="GO" id="GO:0005886">
    <property type="term" value="C:plasma membrane"/>
    <property type="evidence" value="ECO:0007669"/>
    <property type="project" value="TreeGrafter"/>
</dbReference>
<dbReference type="AlphaFoldDB" id="A0A239U024"/>
<dbReference type="SUPFAM" id="SSF103473">
    <property type="entry name" value="MFS general substrate transporter"/>
    <property type="match status" value="1"/>
</dbReference>
<evidence type="ECO:0000313" key="4">
    <source>
        <dbReference type="EMBL" id="SNV02748.1"/>
    </source>
</evidence>
<feature type="transmembrane region" description="Helical" evidence="3">
    <location>
        <begin position="409"/>
        <end position="431"/>
    </location>
</feature>
<keyword evidence="3" id="KW-0472">Membrane</keyword>
<dbReference type="InterPro" id="IPR001927">
    <property type="entry name" value="Na/Gal_symport"/>
</dbReference>
<keyword evidence="3" id="KW-0812">Transmembrane</keyword>
<dbReference type="PANTHER" id="PTHR11328:SF36">
    <property type="entry name" value="MELIBIOSE PERMEASE"/>
    <property type="match status" value="1"/>
</dbReference>
<dbReference type="Pfam" id="PF13347">
    <property type="entry name" value="MFS_2"/>
    <property type="match status" value="1"/>
</dbReference>
<gene>
    <name evidence="4" type="primary">melB_3</name>
    <name evidence="4" type="ORF">SAMEA4364220_01662</name>
</gene>
<feature type="transmembrane region" description="Helical" evidence="3">
    <location>
        <begin position="299"/>
        <end position="319"/>
    </location>
</feature>
<keyword evidence="1" id="KW-0813">Transport</keyword>
<dbReference type="GeneID" id="78507655"/>
<dbReference type="RefSeq" id="WP_051177643.1">
    <property type="nucleotide sequence ID" value="NZ_LT906446.1"/>
</dbReference>
<dbReference type="Gene3D" id="1.20.1250.20">
    <property type="entry name" value="MFS general substrate transporter like domains"/>
    <property type="match status" value="2"/>
</dbReference>
<reference evidence="4 5" key="1">
    <citation type="submission" date="2017-06" db="EMBL/GenBank/DDBJ databases">
        <authorList>
            <consortium name="Pathogen Informatics"/>
        </authorList>
    </citation>
    <scope>NUCLEOTIDE SEQUENCE [LARGE SCALE GENOMIC DNA]</scope>
    <source>
        <strain evidence="4 5">NCTC10570</strain>
    </source>
</reference>
<keyword evidence="3" id="KW-1133">Transmembrane helix</keyword>
<dbReference type="Proteomes" id="UP000215383">
    <property type="component" value="Chromosome 1"/>
</dbReference>
<feature type="transmembrane region" description="Helical" evidence="3">
    <location>
        <begin position="79"/>
        <end position="97"/>
    </location>
</feature>
<sequence length="458" mass="51648">MEKLLWKEKLSYGIGAYGKDFIYNMIAAFLMIFYTDVVGVSLIFVSTLFLVVRIVDAITNPFMGWFVDNTKTKWGKFRPWILIGTIINSFVLILLYLNPATFLQGILINVWCIVTYLLWSLTYTLMDVPFWAMIPAFSNDAKVRNEISMLSRLFATFGGQMMSTIGLLVIACLGVNMGASESDGYLRFAVIVAVVFNICEIICVRNVSEHVVIKNKRDIKLSEVLNFLKENDQLLIIIFMTILQQIAVFLWTGMNIYFFKYVVCHEEWFSIFGIVNFIVGSIGLIAFPSLANKFSRKVVYILSSVFLVLGLLGMFFTGSDENANIWLFFSMAGFFCLGNALAGVTTTVMLADTVEYGEYKSGIRSEAVVFSVQTFTVKFGSAIAGFIGAMVLSLVGYVPNAVQTPETVLGLRVMMFIMSALLIMVILCLYLKFYKLNGSFYFNILKELSKRREKISLD</sequence>
<feature type="transmembrane region" description="Helical" evidence="3">
    <location>
        <begin position="234"/>
        <end position="256"/>
    </location>
</feature>
<keyword evidence="2" id="KW-0769">Symport</keyword>
<feature type="transmembrane region" description="Helical" evidence="3">
    <location>
        <begin position="268"/>
        <end position="287"/>
    </location>
</feature>
<dbReference type="InterPro" id="IPR036259">
    <property type="entry name" value="MFS_trans_sf"/>
</dbReference>
<name>A0A239U024_9FIRM</name>
<dbReference type="GO" id="GO:0015293">
    <property type="term" value="F:symporter activity"/>
    <property type="evidence" value="ECO:0007669"/>
    <property type="project" value="UniProtKB-KW"/>
</dbReference>
<evidence type="ECO:0000256" key="2">
    <source>
        <dbReference type="ARBA" id="ARBA00022847"/>
    </source>
</evidence>